<evidence type="ECO:0000313" key="8">
    <source>
        <dbReference type="EMBL" id="KAK7518525.1"/>
    </source>
</evidence>
<keyword evidence="6" id="KW-0408">Iron</keyword>
<gene>
    <name evidence="8" type="ORF">IWZ03DRAFT_413523</name>
</gene>
<dbReference type="PANTHER" id="PTHR30468">
    <property type="entry name" value="ALPHA-KETOGLUTARATE-DEPENDENT SULFONATE DIOXYGENASE"/>
    <property type="match status" value="1"/>
</dbReference>
<dbReference type="InterPro" id="IPR051323">
    <property type="entry name" value="AtsK-like"/>
</dbReference>
<sequence>MAPIAVETPQQQAPGRGLFDYKEAFLTGPKAFKRDIEEHGSENQAPASYPHYLPTWDPKVYPPLQPFEHYEHGKDADPTFPHLFANGTHRPLAPKIGSEVKGVQLSKLSDKGKDELALFIAQRKVAVFRDQDLADLPIQEALDFGGYFGRHHIHVSSGQPAGYPEIHLVHRGAEDTVARDYFATRTNSITWHSDVTFEQQPPGTTFLYVLDGPEAGGDTLYASMTEAYNRLSPEFQKRLHGLRAIHSGFEQAENSRSRGGVVRREPITTEHPLVRTHPVTGEKALFVNGQFTRQIVGLKKEESDYLLKFLFNHIAMGADFQVRLKWEKGSVVVWDNRVAVHTAILDWDDGARRHLARITPQAERPYETPFEENK</sequence>
<dbReference type="Pfam" id="PF02668">
    <property type="entry name" value="TauD"/>
    <property type="match status" value="1"/>
</dbReference>
<accession>A0ABR1KQ49</accession>
<dbReference type="InterPro" id="IPR042098">
    <property type="entry name" value="TauD-like_sf"/>
</dbReference>
<keyword evidence="9" id="KW-1185">Reference proteome</keyword>
<feature type="domain" description="TauD/TfdA-like" evidence="7">
    <location>
        <begin position="89"/>
        <end position="359"/>
    </location>
</feature>
<evidence type="ECO:0000256" key="5">
    <source>
        <dbReference type="ARBA" id="ARBA00023002"/>
    </source>
</evidence>
<evidence type="ECO:0000313" key="9">
    <source>
        <dbReference type="Proteomes" id="UP001363622"/>
    </source>
</evidence>
<dbReference type="EMBL" id="JBBPHU010000004">
    <property type="protein sequence ID" value="KAK7518525.1"/>
    <property type="molecule type" value="Genomic_DNA"/>
</dbReference>
<keyword evidence="3" id="KW-0479">Metal-binding</keyword>
<evidence type="ECO:0000256" key="4">
    <source>
        <dbReference type="ARBA" id="ARBA00022964"/>
    </source>
</evidence>
<keyword evidence="5" id="KW-0560">Oxidoreductase</keyword>
<evidence type="ECO:0000256" key="2">
    <source>
        <dbReference type="ARBA" id="ARBA00005896"/>
    </source>
</evidence>
<evidence type="ECO:0000259" key="7">
    <source>
        <dbReference type="Pfam" id="PF02668"/>
    </source>
</evidence>
<evidence type="ECO:0000256" key="1">
    <source>
        <dbReference type="ARBA" id="ARBA00001954"/>
    </source>
</evidence>
<evidence type="ECO:0000256" key="6">
    <source>
        <dbReference type="ARBA" id="ARBA00023004"/>
    </source>
</evidence>
<comment type="similarity">
    <text evidence="2">Belongs to the TfdA dioxygenase family.</text>
</comment>
<dbReference type="PANTHER" id="PTHR30468:SF1">
    <property type="entry name" value="ALPHA-KETOGLUTARATE-DEPENDENT SULFONATE DIOXYGENASE"/>
    <property type="match status" value="1"/>
</dbReference>
<comment type="cofactor">
    <cofactor evidence="1">
        <name>Fe(2+)</name>
        <dbReference type="ChEBI" id="CHEBI:29033"/>
    </cofactor>
</comment>
<organism evidence="8 9">
    <name type="scientific">Phyllosticta citriasiana</name>
    <dbReference type="NCBI Taxonomy" id="595635"/>
    <lineage>
        <taxon>Eukaryota</taxon>
        <taxon>Fungi</taxon>
        <taxon>Dikarya</taxon>
        <taxon>Ascomycota</taxon>
        <taxon>Pezizomycotina</taxon>
        <taxon>Dothideomycetes</taxon>
        <taxon>Dothideomycetes incertae sedis</taxon>
        <taxon>Botryosphaeriales</taxon>
        <taxon>Phyllostictaceae</taxon>
        <taxon>Phyllosticta</taxon>
    </lineage>
</organism>
<reference evidence="8 9" key="1">
    <citation type="submission" date="2024-04" db="EMBL/GenBank/DDBJ databases">
        <title>Phyllosticta paracitricarpa is synonymous to the EU quarantine fungus P. citricarpa based on phylogenomic analyses.</title>
        <authorList>
            <consortium name="Lawrence Berkeley National Laboratory"/>
            <person name="Van Ingen-Buijs V.A."/>
            <person name="Van Westerhoven A.C."/>
            <person name="Haridas S."/>
            <person name="Skiadas P."/>
            <person name="Martin F."/>
            <person name="Groenewald J.Z."/>
            <person name="Crous P.W."/>
            <person name="Seidl M.F."/>
        </authorList>
    </citation>
    <scope>NUCLEOTIDE SEQUENCE [LARGE SCALE GENOMIC DNA]</scope>
    <source>
        <strain evidence="8 9">CBS 123371</strain>
    </source>
</reference>
<comment type="caution">
    <text evidence="8">The sequence shown here is derived from an EMBL/GenBank/DDBJ whole genome shotgun (WGS) entry which is preliminary data.</text>
</comment>
<dbReference type="Gene3D" id="3.60.130.10">
    <property type="entry name" value="Clavaminate synthase-like"/>
    <property type="match status" value="1"/>
</dbReference>
<name>A0ABR1KQ49_9PEZI</name>
<keyword evidence="4" id="KW-0223">Dioxygenase</keyword>
<proteinExistence type="inferred from homology"/>
<evidence type="ECO:0000256" key="3">
    <source>
        <dbReference type="ARBA" id="ARBA00022723"/>
    </source>
</evidence>
<dbReference type="Proteomes" id="UP001363622">
    <property type="component" value="Unassembled WGS sequence"/>
</dbReference>
<dbReference type="InterPro" id="IPR003819">
    <property type="entry name" value="TauD/TfdA-like"/>
</dbReference>
<dbReference type="SUPFAM" id="SSF51197">
    <property type="entry name" value="Clavaminate synthase-like"/>
    <property type="match status" value="1"/>
</dbReference>
<protein>
    <recommendedName>
        <fullName evidence="7">TauD/TfdA-like domain-containing protein</fullName>
    </recommendedName>
</protein>